<feature type="signal peptide" evidence="3">
    <location>
        <begin position="1"/>
        <end position="23"/>
    </location>
</feature>
<dbReference type="GO" id="GO:0005829">
    <property type="term" value="C:cytosol"/>
    <property type="evidence" value="ECO:0007669"/>
    <property type="project" value="TreeGrafter"/>
</dbReference>
<evidence type="ECO:0000313" key="4">
    <source>
        <dbReference type="EMBL" id="SEI01869.1"/>
    </source>
</evidence>
<reference evidence="4 5" key="1">
    <citation type="submission" date="2016-10" db="EMBL/GenBank/DDBJ databases">
        <authorList>
            <person name="de Groot N.N."/>
        </authorList>
    </citation>
    <scope>NUCLEOTIDE SEQUENCE [LARGE SCALE GENOMIC DNA]</scope>
    <source>
        <strain evidence="4 5">CGMCC 1.10825</strain>
    </source>
</reference>
<dbReference type="InterPro" id="IPR005632">
    <property type="entry name" value="Chaperone_Skp"/>
</dbReference>
<dbReference type="PANTHER" id="PTHR35089">
    <property type="entry name" value="CHAPERONE PROTEIN SKP"/>
    <property type="match status" value="1"/>
</dbReference>
<dbReference type="Gene3D" id="3.30.910.20">
    <property type="entry name" value="Skp domain"/>
    <property type="match status" value="1"/>
</dbReference>
<dbReference type="AlphaFoldDB" id="A0A1H6MJM7"/>
<proteinExistence type="inferred from homology"/>
<dbReference type="PANTHER" id="PTHR35089:SF1">
    <property type="entry name" value="CHAPERONE PROTEIN SKP"/>
    <property type="match status" value="1"/>
</dbReference>
<gene>
    <name evidence="4" type="ORF">SAMN02927937_02769</name>
</gene>
<keyword evidence="5" id="KW-1185">Reference proteome</keyword>
<evidence type="ECO:0000256" key="3">
    <source>
        <dbReference type="SAM" id="SignalP"/>
    </source>
</evidence>
<dbReference type="InterPro" id="IPR024930">
    <property type="entry name" value="Skp_dom_sf"/>
</dbReference>
<dbReference type="SUPFAM" id="SSF111384">
    <property type="entry name" value="OmpH-like"/>
    <property type="match status" value="1"/>
</dbReference>
<dbReference type="STRING" id="1159016.SAMN02927937_02769"/>
<dbReference type="Proteomes" id="UP000199634">
    <property type="component" value="Unassembled WGS sequence"/>
</dbReference>
<evidence type="ECO:0000256" key="2">
    <source>
        <dbReference type="ARBA" id="ARBA00022729"/>
    </source>
</evidence>
<dbReference type="Pfam" id="PF03938">
    <property type="entry name" value="OmpH"/>
    <property type="match status" value="1"/>
</dbReference>
<dbReference type="OrthoDB" id="1524711at2"/>
<comment type="similarity">
    <text evidence="1">Belongs to the Skp family.</text>
</comment>
<dbReference type="SMART" id="SM00935">
    <property type="entry name" value="OmpH"/>
    <property type="match status" value="1"/>
</dbReference>
<organism evidence="4 5">
    <name type="scientific">Paenimyroides marinum</name>
    <dbReference type="NCBI Taxonomy" id="1159016"/>
    <lineage>
        <taxon>Bacteria</taxon>
        <taxon>Pseudomonadati</taxon>
        <taxon>Bacteroidota</taxon>
        <taxon>Flavobacteriia</taxon>
        <taxon>Flavobacteriales</taxon>
        <taxon>Flavobacteriaceae</taxon>
        <taxon>Paenimyroides</taxon>
    </lineage>
</organism>
<dbReference type="RefSeq" id="WP_091102511.1">
    <property type="nucleotide sequence ID" value="NZ_FNXE01000061.1"/>
</dbReference>
<protein>
    <submittedName>
        <fullName evidence="4">Periplasmic chaperone for outer membrane proteins Skp</fullName>
    </submittedName>
</protein>
<keyword evidence="2 3" id="KW-0732">Signal</keyword>
<dbReference type="EMBL" id="FNXE01000061">
    <property type="protein sequence ID" value="SEI01869.1"/>
    <property type="molecule type" value="Genomic_DNA"/>
</dbReference>
<feature type="chain" id="PRO_5011656843" evidence="3">
    <location>
        <begin position="24"/>
        <end position="169"/>
    </location>
</feature>
<evidence type="ECO:0000313" key="5">
    <source>
        <dbReference type="Proteomes" id="UP000199634"/>
    </source>
</evidence>
<sequence>MRKLRKLFLAAIMIVGFNLSTQAQEVAHINISELIPAMPESKAAQAELTKMQEKFKGEMETMQKDFETKLKKYQAEAATAGDALNETRGKEMEEMQTRFQMFQENARQELGKKELALSEPILTKAQQAIHKVARAKGYKYVFDSSIGSGVILADGPDLMADVKKELKLN</sequence>
<evidence type="ECO:0000256" key="1">
    <source>
        <dbReference type="ARBA" id="ARBA00009091"/>
    </source>
</evidence>
<name>A0A1H6MJM7_9FLAO</name>
<dbReference type="GO" id="GO:0050821">
    <property type="term" value="P:protein stabilization"/>
    <property type="evidence" value="ECO:0007669"/>
    <property type="project" value="TreeGrafter"/>
</dbReference>
<accession>A0A1H6MJM7</accession>
<dbReference type="GO" id="GO:0051082">
    <property type="term" value="F:unfolded protein binding"/>
    <property type="evidence" value="ECO:0007669"/>
    <property type="project" value="InterPro"/>
</dbReference>